<protein>
    <submittedName>
        <fullName evidence="10">WW domain-binding protein 4</fullName>
    </submittedName>
</protein>
<reference evidence="10 11" key="1">
    <citation type="submission" date="2017-03" db="EMBL/GenBank/DDBJ databases">
        <title>Genome of the blue death feigning beetle - Asbolus verrucosus.</title>
        <authorList>
            <person name="Rider S.D."/>
        </authorList>
    </citation>
    <scope>NUCLEOTIDE SEQUENCE [LARGE SCALE GENOMIC DNA]</scope>
    <source>
        <strain evidence="10">Butters</strain>
        <tissue evidence="10">Head and leg muscle</tissue>
    </source>
</reference>
<dbReference type="STRING" id="1661398.A0A482W293"/>
<keyword evidence="6" id="KW-0175">Coiled coil</keyword>
<dbReference type="Proteomes" id="UP000292052">
    <property type="component" value="Unassembled WGS sequence"/>
</dbReference>
<organism evidence="10 11">
    <name type="scientific">Asbolus verrucosus</name>
    <name type="common">Desert ironclad beetle</name>
    <dbReference type="NCBI Taxonomy" id="1661398"/>
    <lineage>
        <taxon>Eukaryota</taxon>
        <taxon>Metazoa</taxon>
        <taxon>Ecdysozoa</taxon>
        <taxon>Arthropoda</taxon>
        <taxon>Hexapoda</taxon>
        <taxon>Insecta</taxon>
        <taxon>Pterygota</taxon>
        <taxon>Neoptera</taxon>
        <taxon>Endopterygota</taxon>
        <taxon>Coleoptera</taxon>
        <taxon>Polyphaga</taxon>
        <taxon>Cucujiformia</taxon>
        <taxon>Tenebrionidae</taxon>
        <taxon>Pimeliinae</taxon>
        <taxon>Asbolus</taxon>
    </lineage>
</organism>
<evidence type="ECO:0000313" key="10">
    <source>
        <dbReference type="EMBL" id="RZC39156.1"/>
    </source>
</evidence>
<dbReference type="InterPro" id="IPR040023">
    <property type="entry name" value="WBP4"/>
</dbReference>
<dbReference type="PANTHER" id="PTHR13173:SF10">
    <property type="entry name" value="WW DOMAIN-BINDING PROTEIN 4"/>
    <property type="match status" value="1"/>
</dbReference>
<feature type="domain" description="WW" evidence="8">
    <location>
        <begin position="110"/>
        <end position="137"/>
    </location>
</feature>
<evidence type="ECO:0000256" key="4">
    <source>
        <dbReference type="ARBA" id="ARBA00022833"/>
    </source>
</evidence>
<keyword evidence="2" id="KW-0479">Metal-binding</keyword>
<keyword evidence="3" id="KW-0863">Zinc-finger</keyword>
<proteinExistence type="predicted"/>
<dbReference type="CDD" id="cd00201">
    <property type="entry name" value="WW"/>
    <property type="match status" value="1"/>
</dbReference>
<dbReference type="EMBL" id="QDEB01036854">
    <property type="protein sequence ID" value="RZC39156.1"/>
    <property type="molecule type" value="Genomic_DNA"/>
</dbReference>
<feature type="domain" description="Matrin-type" evidence="9">
    <location>
        <begin position="10"/>
        <end position="41"/>
    </location>
</feature>
<dbReference type="Gene3D" id="2.20.70.10">
    <property type="match status" value="1"/>
</dbReference>
<gene>
    <name evidence="10" type="ORF">BDFB_001522</name>
</gene>
<dbReference type="Pfam" id="PF00397">
    <property type="entry name" value="WW"/>
    <property type="match status" value="1"/>
</dbReference>
<dbReference type="GO" id="GO:0003723">
    <property type="term" value="F:RNA binding"/>
    <property type="evidence" value="ECO:0007669"/>
    <property type="project" value="TreeGrafter"/>
</dbReference>
<dbReference type="SUPFAM" id="SSF57667">
    <property type="entry name" value="beta-beta-alpha zinc fingers"/>
    <property type="match status" value="1"/>
</dbReference>
<keyword evidence="5" id="KW-0539">Nucleus</keyword>
<dbReference type="PANTHER" id="PTHR13173">
    <property type="entry name" value="WW DOMAIN BINDING PROTEIN 4"/>
    <property type="match status" value="1"/>
</dbReference>
<dbReference type="InterPro" id="IPR013085">
    <property type="entry name" value="U1-CZ_Znf_C2H2"/>
</dbReference>
<dbReference type="PROSITE" id="PS50020">
    <property type="entry name" value="WW_DOMAIN_2"/>
    <property type="match status" value="1"/>
</dbReference>
<feature type="coiled-coil region" evidence="6">
    <location>
        <begin position="139"/>
        <end position="166"/>
    </location>
</feature>
<dbReference type="InterPro" id="IPR001202">
    <property type="entry name" value="WW_dom"/>
</dbReference>
<feature type="compositionally biased region" description="Basic and acidic residues" evidence="7">
    <location>
        <begin position="181"/>
        <end position="198"/>
    </location>
</feature>
<dbReference type="SMART" id="SM00451">
    <property type="entry name" value="ZnF_U1"/>
    <property type="match status" value="1"/>
</dbReference>
<comment type="caution">
    <text evidence="10">The sequence shown here is derived from an EMBL/GenBank/DDBJ whole genome shotgun (WGS) entry which is preliminary data.</text>
</comment>
<dbReference type="SUPFAM" id="SSF51045">
    <property type="entry name" value="WW domain"/>
    <property type="match status" value="1"/>
</dbReference>
<evidence type="ECO:0000256" key="7">
    <source>
        <dbReference type="SAM" id="MobiDB-lite"/>
    </source>
</evidence>
<comment type="subcellular location">
    <subcellularLocation>
        <location evidence="1">Nucleus</location>
    </subcellularLocation>
</comment>
<dbReference type="AlphaFoldDB" id="A0A482W293"/>
<dbReference type="OrthoDB" id="191651at2759"/>
<sequence length="290" mass="33909">ADYWVSQNRKYCDFCKCWITDNKPSVDFHEKGRRHQENVKKKLRNISRHSTQVQKDTDKFDATLKQIEFAALEAYRKDIETNGDLTSISINSKLQEGLVGNSSGFHKKLWNEMKTRDGKSYYVNIMTKETVWKPPKEGYASMEEQREQAHLEAKKQLKALEKYKRKEALLTMQEIKQNEAEESARRVREQMKERRVVDDTGPTTCGPLLEPGRTDPYGKWQTVKEREVVDLQLPQQEEYYEVPIEFEPEPIVKEFKEKTVESLGGGEAAFKRRRIGGGAKRNTRQRLDDD</sequence>
<dbReference type="Gene3D" id="3.30.160.60">
    <property type="entry name" value="Classic Zinc Finger"/>
    <property type="match status" value="1"/>
</dbReference>
<dbReference type="InterPro" id="IPR036236">
    <property type="entry name" value="Znf_C2H2_sf"/>
</dbReference>
<name>A0A482W293_ASBVE</name>
<dbReference type="GO" id="GO:0000398">
    <property type="term" value="P:mRNA splicing, via spliceosome"/>
    <property type="evidence" value="ECO:0007669"/>
    <property type="project" value="InterPro"/>
</dbReference>
<feature type="region of interest" description="Disordered" evidence="7">
    <location>
        <begin position="266"/>
        <end position="290"/>
    </location>
</feature>
<keyword evidence="11" id="KW-1185">Reference proteome</keyword>
<evidence type="ECO:0000259" key="8">
    <source>
        <dbReference type="PROSITE" id="PS50020"/>
    </source>
</evidence>
<feature type="non-terminal residue" evidence="10">
    <location>
        <position position="1"/>
    </location>
</feature>
<evidence type="ECO:0000256" key="5">
    <source>
        <dbReference type="ARBA" id="ARBA00023242"/>
    </source>
</evidence>
<feature type="non-terminal residue" evidence="10">
    <location>
        <position position="290"/>
    </location>
</feature>
<evidence type="ECO:0000256" key="1">
    <source>
        <dbReference type="ARBA" id="ARBA00004123"/>
    </source>
</evidence>
<dbReference type="InterPro" id="IPR003604">
    <property type="entry name" value="Matrin/U1-like-C_Znf_C2H2"/>
</dbReference>
<dbReference type="GO" id="GO:0071011">
    <property type="term" value="C:precatalytic spliceosome"/>
    <property type="evidence" value="ECO:0007669"/>
    <property type="project" value="TreeGrafter"/>
</dbReference>
<dbReference type="InterPro" id="IPR000690">
    <property type="entry name" value="Matrin/U1-C_Znf_C2H2"/>
</dbReference>
<keyword evidence="4" id="KW-0862">Zinc</keyword>
<feature type="region of interest" description="Disordered" evidence="7">
    <location>
        <begin position="181"/>
        <end position="216"/>
    </location>
</feature>
<evidence type="ECO:0000256" key="3">
    <source>
        <dbReference type="ARBA" id="ARBA00022771"/>
    </source>
</evidence>
<dbReference type="PROSITE" id="PS50171">
    <property type="entry name" value="ZF_MATRIN"/>
    <property type="match status" value="1"/>
</dbReference>
<dbReference type="Pfam" id="PF06220">
    <property type="entry name" value="zf-U1"/>
    <property type="match status" value="1"/>
</dbReference>
<evidence type="ECO:0000256" key="2">
    <source>
        <dbReference type="ARBA" id="ARBA00022723"/>
    </source>
</evidence>
<dbReference type="InterPro" id="IPR036020">
    <property type="entry name" value="WW_dom_sf"/>
</dbReference>
<evidence type="ECO:0000256" key="6">
    <source>
        <dbReference type="SAM" id="Coils"/>
    </source>
</evidence>
<evidence type="ECO:0000313" key="11">
    <source>
        <dbReference type="Proteomes" id="UP000292052"/>
    </source>
</evidence>
<accession>A0A482W293</accession>
<dbReference type="GO" id="GO:0008270">
    <property type="term" value="F:zinc ion binding"/>
    <property type="evidence" value="ECO:0007669"/>
    <property type="project" value="UniProtKB-KW"/>
</dbReference>
<evidence type="ECO:0000259" key="9">
    <source>
        <dbReference type="PROSITE" id="PS50171"/>
    </source>
</evidence>